<dbReference type="EMBL" id="QGNW01000034">
    <property type="protein sequence ID" value="RVX10398.1"/>
    <property type="molecule type" value="Genomic_DNA"/>
</dbReference>
<sequence>MVGYELEVVECELEVVGCGPEVVGYRPKVVGYELEELLHSYIDGSSFHIPMSSSIKVSFTPPTKALIDLSPQSLGHPFRDEVVTQMQYFPTPLLEQQGDDQVQVQGHGRGRGRGRRRGGGNGATLDGPSNQSELERCHQRPQSRRKSSSCGTH</sequence>
<evidence type="ECO:0000256" key="1">
    <source>
        <dbReference type="SAM" id="MobiDB-lite"/>
    </source>
</evidence>
<feature type="region of interest" description="Disordered" evidence="1">
    <location>
        <begin position="92"/>
        <end position="153"/>
    </location>
</feature>
<dbReference type="Proteomes" id="UP000288805">
    <property type="component" value="Unassembled WGS sequence"/>
</dbReference>
<gene>
    <name evidence="2" type="ORF">CK203_016915</name>
</gene>
<feature type="compositionally biased region" description="Basic residues" evidence="1">
    <location>
        <begin position="108"/>
        <end position="118"/>
    </location>
</feature>
<evidence type="ECO:0000313" key="3">
    <source>
        <dbReference type="Proteomes" id="UP000288805"/>
    </source>
</evidence>
<proteinExistence type="predicted"/>
<organism evidence="2 3">
    <name type="scientific">Vitis vinifera</name>
    <name type="common">Grape</name>
    <dbReference type="NCBI Taxonomy" id="29760"/>
    <lineage>
        <taxon>Eukaryota</taxon>
        <taxon>Viridiplantae</taxon>
        <taxon>Streptophyta</taxon>
        <taxon>Embryophyta</taxon>
        <taxon>Tracheophyta</taxon>
        <taxon>Spermatophyta</taxon>
        <taxon>Magnoliopsida</taxon>
        <taxon>eudicotyledons</taxon>
        <taxon>Gunneridae</taxon>
        <taxon>Pentapetalae</taxon>
        <taxon>rosids</taxon>
        <taxon>Vitales</taxon>
        <taxon>Vitaceae</taxon>
        <taxon>Viteae</taxon>
        <taxon>Vitis</taxon>
    </lineage>
</organism>
<dbReference type="AlphaFoldDB" id="A0A438JN54"/>
<reference evidence="2 3" key="1">
    <citation type="journal article" date="2018" name="PLoS Genet.">
        <title>Population sequencing reveals clonal diversity and ancestral inbreeding in the grapevine cultivar Chardonnay.</title>
        <authorList>
            <person name="Roach M.J."/>
            <person name="Johnson D.L."/>
            <person name="Bohlmann J."/>
            <person name="van Vuuren H.J."/>
            <person name="Jones S.J."/>
            <person name="Pretorius I.S."/>
            <person name="Schmidt S.A."/>
            <person name="Borneman A.R."/>
        </authorList>
    </citation>
    <scope>NUCLEOTIDE SEQUENCE [LARGE SCALE GENOMIC DNA]</scope>
    <source>
        <strain evidence="3">cv. Chardonnay</strain>
        <tissue evidence="2">Leaf</tissue>
    </source>
</reference>
<name>A0A438JN54_VITVI</name>
<evidence type="ECO:0000313" key="2">
    <source>
        <dbReference type="EMBL" id="RVX10398.1"/>
    </source>
</evidence>
<comment type="caution">
    <text evidence="2">The sequence shown here is derived from an EMBL/GenBank/DDBJ whole genome shotgun (WGS) entry which is preliminary data.</text>
</comment>
<protein>
    <submittedName>
        <fullName evidence="2">Uncharacterized protein</fullName>
    </submittedName>
</protein>
<accession>A0A438JN54</accession>